<dbReference type="Pfam" id="PF13202">
    <property type="entry name" value="EF-hand_5"/>
    <property type="match status" value="6"/>
</dbReference>
<dbReference type="InterPro" id="IPR006311">
    <property type="entry name" value="TAT_signal"/>
</dbReference>
<dbReference type="InterPro" id="IPR011992">
    <property type="entry name" value="EF-hand-dom_pair"/>
</dbReference>
<keyword evidence="1" id="KW-0479">Metal-binding</keyword>
<comment type="caution">
    <text evidence="6">The sequence shown here is derived from an EMBL/GenBank/DDBJ whole genome shotgun (WGS) entry which is preliminary data.</text>
</comment>
<evidence type="ECO:0000313" key="7">
    <source>
        <dbReference type="Proteomes" id="UP001597090"/>
    </source>
</evidence>
<dbReference type="Gene3D" id="1.10.238.10">
    <property type="entry name" value="EF-hand"/>
    <property type="match status" value="3"/>
</dbReference>
<dbReference type="InterPro" id="IPR018247">
    <property type="entry name" value="EF_Hand_1_Ca_BS"/>
</dbReference>
<evidence type="ECO:0000256" key="4">
    <source>
        <dbReference type="SAM" id="SignalP"/>
    </source>
</evidence>
<name>A0ABW2YS48_9GAMM</name>
<gene>
    <name evidence="6" type="ORF">ACFQZQ_13750</name>
</gene>
<keyword evidence="2" id="KW-0677">Repeat</keyword>
<evidence type="ECO:0000256" key="1">
    <source>
        <dbReference type="ARBA" id="ARBA00022723"/>
    </source>
</evidence>
<feature type="signal peptide" evidence="4">
    <location>
        <begin position="1"/>
        <end position="34"/>
    </location>
</feature>
<dbReference type="PROSITE" id="PS00018">
    <property type="entry name" value="EF_HAND_1"/>
    <property type="match status" value="2"/>
</dbReference>
<evidence type="ECO:0000259" key="5">
    <source>
        <dbReference type="PROSITE" id="PS50222"/>
    </source>
</evidence>
<evidence type="ECO:0000313" key="6">
    <source>
        <dbReference type="EMBL" id="MFD0740344.1"/>
    </source>
</evidence>
<dbReference type="Proteomes" id="UP001597090">
    <property type="component" value="Unassembled WGS sequence"/>
</dbReference>
<keyword evidence="4" id="KW-0732">Signal</keyword>
<accession>A0ABW2YS48</accession>
<keyword evidence="7" id="KW-1185">Reference proteome</keyword>
<dbReference type="PANTHER" id="PTHR10827">
    <property type="entry name" value="RETICULOCALBIN"/>
    <property type="match status" value="1"/>
</dbReference>
<dbReference type="InterPro" id="IPR002048">
    <property type="entry name" value="EF_hand_dom"/>
</dbReference>
<dbReference type="PROSITE" id="PS51318">
    <property type="entry name" value="TAT"/>
    <property type="match status" value="1"/>
</dbReference>
<dbReference type="PROSITE" id="PS50222">
    <property type="entry name" value="EF_HAND_2"/>
    <property type="match status" value="1"/>
</dbReference>
<dbReference type="PANTHER" id="PTHR10827:SF98">
    <property type="entry name" value="45 KDA CALCIUM-BINDING PROTEIN"/>
    <property type="match status" value="1"/>
</dbReference>
<protein>
    <recommendedName>
        <fullName evidence="5">EF-hand domain-containing protein</fullName>
    </recommendedName>
</protein>
<dbReference type="SUPFAM" id="SSF47473">
    <property type="entry name" value="EF-hand"/>
    <property type="match status" value="1"/>
</dbReference>
<dbReference type="RefSeq" id="WP_386813498.1">
    <property type="nucleotide sequence ID" value="NZ_JBHTIH010000008.1"/>
</dbReference>
<evidence type="ECO:0000256" key="2">
    <source>
        <dbReference type="ARBA" id="ARBA00022737"/>
    </source>
</evidence>
<sequence>MNTTHPSRIPTRRVLLATLLASTIACAIAGIAVAAPQATPGGDHGAGPQRSMMKVDSNNDGVIDRAEAAAHPRLAGKFDALDKNRDGRLDRSERPQWKGKRGHHGGMAGGAQLDGDGDGRISRAEAAGSPRIGEQFAQIDGNRDGYVVRSELHAHHERLRLQRDAERAKRFEEHFTAADLNRDGKLSRLEVGEKMPRLAKSFAFMDEDRDGFLTRADLRHSPRR</sequence>
<feature type="domain" description="EF-hand" evidence="5">
    <location>
        <begin position="166"/>
        <end position="201"/>
    </location>
</feature>
<organism evidence="6 7">
    <name type="scientific">Lysobacter koreensis</name>
    <dbReference type="NCBI Taxonomy" id="266122"/>
    <lineage>
        <taxon>Bacteria</taxon>
        <taxon>Pseudomonadati</taxon>
        <taxon>Pseudomonadota</taxon>
        <taxon>Gammaproteobacteria</taxon>
        <taxon>Lysobacterales</taxon>
        <taxon>Lysobacteraceae</taxon>
        <taxon>Lysobacter</taxon>
    </lineage>
</organism>
<feature type="region of interest" description="Disordered" evidence="3">
    <location>
        <begin position="74"/>
        <end position="115"/>
    </location>
</feature>
<reference evidence="7" key="1">
    <citation type="journal article" date="2019" name="Int. J. Syst. Evol. Microbiol.">
        <title>The Global Catalogue of Microorganisms (GCM) 10K type strain sequencing project: providing services to taxonomists for standard genome sequencing and annotation.</title>
        <authorList>
            <consortium name="The Broad Institute Genomics Platform"/>
            <consortium name="The Broad Institute Genome Sequencing Center for Infectious Disease"/>
            <person name="Wu L."/>
            <person name="Ma J."/>
        </authorList>
    </citation>
    <scope>NUCLEOTIDE SEQUENCE [LARGE SCALE GENOMIC DNA]</scope>
    <source>
        <strain evidence="7">CCUG 55491</strain>
    </source>
</reference>
<feature type="chain" id="PRO_5046872549" description="EF-hand domain-containing protein" evidence="4">
    <location>
        <begin position="35"/>
        <end position="224"/>
    </location>
</feature>
<dbReference type="EMBL" id="JBHTIH010000008">
    <property type="protein sequence ID" value="MFD0740344.1"/>
    <property type="molecule type" value="Genomic_DNA"/>
</dbReference>
<feature type="compositionally biased region" description="Basic and acidic residues" evidence="3">
    <location>
        <begin position="79"/>
        <end position="96"/>
    </location>
</feature>
<evidence type="ECO:0000256" key="3">
    <source>
        <dbReference type="SAM" id="MobiDB-lite"/>
    </source>
</evidence>
<proteinExistence type="predicted"/>